<keyword evidence="3" id="KW-0472">Membrane</keyword>
<dbReference type="InterPro" id="IPR036179">
    <property type="entry name" value="Ig-like_dom_sf"/>
</dbReference>
<reference evidence="6 7" key="1">
    <citation type="submission" date="2020-06" db="EMBL/GenBank/DDBJ databases">
        <authorList>
            <consortium name="Wellcome Sanger Institute Data Sharing"/>
        </authorList>
    </citation>
    <scope>NUCLEOTIDE SEQUENCE [LARGE SCALE GENOMIC DNA]</scope>
</reference>
<proteinExistence type="predicted"/>
<evidence type="ECO:0000256" key="3">
    <source>
        <dbReference type="ARBA" id="ARBA00023136"/>
    </source>
</evidence>
<dbReference type="GeneTree" id="ENSGT01140000282724"/>
<organism evidence="6 7">
    <name type="scientific">Denticeps clupeoides</name>
    <name type="common">denticle herring</name>
    <dbReference type="NCBI Taxonomy" id="299321"/>
    <lineage>
        <taxon>Eukaryota</taxon>
        <taxon>Metazoa</taxon>
        <taxon>Chordata</taxon>
        <taxon>Craniata</taxon>
        <taxon>Vertebrata</taxon>
        <taxon>Euteleostomi</taxon>
        <taxon>Actinopterygii</taxon>
        <taxon>Neopterygii</taxon>
        <taxon>Teleostei</taxon>
        <taxon>Clupei</taxon>
        <taxon>Clupeiformes</taxon>
        <taxon>Denticipitoidei</taxon>
        <taxon>Denticipitidae</taxon>
        <taxon>Denticeps</taxon>
    </lineage>
</organism>
<evidence type="ECO:0000256" key="5">
    <source>
        <dbReference type="SAM" id="SignalP"/>
    </source>
</evidence>
<dbReference type="AlphaFoldDB" id="A0AAY4EKU0"/>
<keyword evidence="4" id="KW-0325">Glycoprotein</keyword>
<feature type="chain" id="PRO_5044320962" evidence="5">
    <location>
        <begin position="28"/>
        <end position="235"/>
    </location>
</feature>
<dbReference type="PANTHER" id="PTHR12080:SF134">
    <property type="entry name" value="CD48 ANTIGEN"/>
    <property type="match status" value="1"/>
</dbReference>
<reference evidence="6" key="3">
    <citation type="submission" date="2025-09" db="UniProtKB">
        <authorList>
            <consortium name="Ensembl"/>
        </authorList>
    </citation>
    <scope>IDENTIFICATION</scope>
</reference>
<evidence type="ECO:0000313" key="7">
    <source>
        <dbReference type="Proteomes" id="UP000694580"/>
    </source>
</evidence>
<dbReference type="InterPro" id="IPR015631">
    <property type="entry name" value="CD2/SLAM_rcpt"/>
</dbReference>
<accession>A0AAY4EKU0</accession>
<keyword evidence="2 5" id="KW-0732">Signal</keyword>
<keyword evidence="7" id="KW-1185">Reference proteome</keyword>
<evidence type="ECO:0000313" key="6">
    <source>
        <dbReference type="Ensembl" id="ENSDCDP00010057974.1"/>
    </source>
</evidence>
<dbReference type="PANTHER" id="PTHR12080">
    <property type="entry name" value="SIGNALING LYMPHOCYTIC ACTIVATION MOLECULE"/>
    <property type="match status" value="1"/>
</dbReference>
<dbReference type="SUPFAM" id="SSF48726">
    <property type="entry name" value="Immunoglobulin"/>
    <property type="match status" value="1"/>
</dbReference>
<dbReference type="Proteomes" id="UP000694580">
    <property type="component" value="Chromosome 9"/>
</dbReference>
<reference evidence="6" key="2">
    <citation type="submission" date="2025-08" db="UniProtKB">
        <authorList>
            <consortium name="Ensembl"/>
        </authorList>
    </citation>
    <scope>IDENTIFICATION</scope>
</reference>
<dbReference type="Ensembl" id="ENSDCDT00010068666.1">
    <property type="protein sequence ID" value="ENSDCDP00010057974.1"/>
    <property type="gene ID" value="ENSDCDG00010032722.1"/>
</dbReference>
<evidence type="ECO:0000256" key="1">
    <source>
        <dbReference type="ARBA" id="ARBA00004370"/>
    </source>
</evidence>
<protein>
    <submittedName>
        <fullName evidence="6">Uncharacterized protein</fullName>
    </submittedName>
</protein>
<comment type="subcellular location">
    <subcellularLocation>
        <location evidence="1">Membrane</location>
    </subcellularLocation>
</comment>
<dbReference type="GO" id="GO:0016020">
    <property type="term" value="C:membrane"/>
    <property type="evidence" value="ECO:0007669"/>
    <property type="project" value="UniProtKB-SubCell"/>
</dbReference>
<name>A0AAY4EKU0_9TELE</name>
<feature type="signal peptide" evidence="5">
    <location>
        <begin position="1"/>
        <end position="27"/>
    </location>
</feature>
<dbReference type="InterPro" id="IPR013783">
    <property type="entry name" value="Ig-like_fold"/>
</dbReference>
<sequence>ERKNIQVFVLLLCVSLCVISVFGVAHGERGGNITLNPKTMGEIHDIVWKHNGVKVLEYDQSQTIVSEPFKKRAILNFHSGELTIRQLSSGDDGVYESQINGKAQSMHNIKVLGKRAATHIPPFRRLGQPSRNDAPAEYQWTGPKIHSQPGSELQISKDENPESVFTCDVRNAVSAKSYDCAMTIKPLISISNVALSIGCVLKVKTKSFCLKSRLKMNLIRVSNRRRAFIYLPINL</sequence>
<dbReference type="Gene3D" id="2.60.40.10">
    <property type="entry name" value="Immunoglobulins"/>
    <property type="match status" value="1"/>
</dbReference>
<evidence type="ECO:0000256" key="4">
    <source>
        <dbReference type="ARBA" id="ARBA00023180"/>
    </source>
</evidence>
<evidence type="ECO:0000256" key="2">
    <source>
        <dbReference type="ARBA" id="ARBA00022729"/>
    </source>
</evidence>